<dbReference type="CDD" id="cd06157">
    <property type="entry name" value="NR_LBD"/>
    <property type="match status" value="1"/>
</dbReference>
<dbReference type="GO" id="GO:0005634">
    <property type="term" value="C:nucleus"/>
    <property type="evidence" value="ECO:0007669"/>
    <property type="project" value="UniProtKB-SubCell"/>
</dbReference>
<dbReference type="PRINTS" id="PR00398">
    <property type="entry name" value="STRDHORMONER"/>
</dbReference>
<keyword evidence="4 12" id="KW-0863">Zinc-finger</keyword>
<comment type="subcellular location">
    <subcellularLocation>
        <location evidence="1 12">Nucleus</location>
    </subcellularLocation>
</comment>
<dbReference type="PROSITE" id="PS00031">
    <property type="entry name" value="NUCLEAR_REC_DBD_1"/>
    <property type="match status" value="1"/>
</dbReference>
<dbReference type="Pfam" id="PF00104">
    <property type="entry name" value="Hormone_recep"/>
    <property type="match status" value="1"/>
</dbReference>
<dbReference type="STRING" id="2018661.A0A2A2JPW9"/>
<dbReference type="CDD" id="cd06960">
    <property type="entry name" value="NR_DBD_HNF4A"/>
    <property type="match status" value="1"/>
</dbReference>
<keyword evidence="7 12" id="KW-0238">DNA-binding</keyword>
<dbReference type="InterPro" id="IPR013088">
    <property type="entry name" value="Znf_NHR/GATA"/>
</dbReference>
<evidence type="ECO:0000256" key="8">
    <source>
        <dbReference type="ARBA" id="ARBA00023163"/>
    </source>
</evidence>
<dbReference type="PANTHER" id="PTHR47519">
    <property type="entry name" value="NUCLEAR HORMONE RECEPTOR FAMILY MEMBER NHR-31-RELATED"/>
    <property type="match status" value="1"/>
</dbReference>
<evidence type="ECO:0008006" key="18">
    <source>
        <dbReference type="Google" id="ProtNLM"/>
    </source>
</evidence>
<evidence type="ECO:0000259" key="15">
    <source>
        <dbReference type="PROSITE" id="PS51843"/>
    </source>
</evidence>
<dbReference type="SMART" id="SM00399">
    <property type="entry name" value="ZnF_C4"/>
    <property type="match status" value="1"/>
</dbReference>
<organism evidence="16 17">
    <name type="scientific">Diploscapter pachys</name>
    <dbReference type="NCBI Taxonomy" id="2018661"/>
    <lineage>
        <taxon>Eukaryota</taxon>
        <taxon>Metazoa</taxon>
        <taxon>Ecdysozoa</taxon>
        <taxon>Nematoda</taxon>
        <taxon>Chromadorea</taxon>
        <taxon>Rhabditida</taxon>
        <taxon>Rhabditina</taxon>
        <taxon>Rhabditomorpha</taxon>
        <taxon>Rhabditoidea</taxon>
        <taxon>Rhabditidae</taxon>
        <taxon>Diploscapter</taxon>
    </lineage>
</organism>
<evidence type="ECO:0000256" key="11">
    <source>
        <dbReference type="ARBA" id="ARBA00037512"/>
    </source>
</evidence>
<dbReference type="OrthoDB" id="5873264at2759"/>
<evidence type="ECO:0000256" key="13">
    <source>
        <dbReference type="SAM" id="MobiDB-lite"/>
    </source>
</evidence>
<keyword evidence="3 12" id="KW-0479">Metal-binding</keyword>
<protein>
    <recommendedName>
        <fullName evidence="18">Nuclear receptor domain-containing protein</fullName>
    </recommendedName>
</protein>
<evidence type="ECO:0000256" key="7">
    <source>
        <dbReference type="ARBA" id="ARBA00023125"/>
    </source>
</evidence>
<keyword evidence="17" id="KW-1185">Reference proteome</keyword>
<dbReference type="InterPro" id="IPR035500">
    <property type="entry name" value="NHR-like_dom_sf"/>
</dbReference>
<sequence>MPLSRSDAFMPSASQATASYVIKDKSSSASNSPSGDAICAVCGDGHAKLHYGVLACYGCKGFFRRTLTGKYKYACRFGNNCIVDKFQRNSCRYCRFQRCLSVGMDPKAVRPDRDLTGKQKVPRIKKKQIDEELLNHMMRLQGDDWSRKLPVETRILLMQLMSIEDKVVKGEINMNARHTTRDPKGISLREMFETKPALDGRQEMGYEPFRMSKPDELGLIAHRRAIAAVDWVDSLTELCDLSETEDKVALVKSCYSPLTIFNFSARTAQNTKNPDILCLCGHSYVPRRLPPEFNETNHWSNVLIDRTLNELVDPLRKLNLKEEEIVPLKAIIILNPNAKGLSENARSVISELRDKMQDALFQIVKELHPIYSASSRFGNLLLLLPTITTLSGLMSENMQFCNAFGGPASTDPLLSEMFGDYKLDAPSLNSSISPPLFENPSDINLESITPPPLLDSPLMVSNSIRGRFSQNRKSDASTQTDFEGRCSPSSGPLSSTNSMISGGYSPPLNLCSPFTSLIDDDFGDNSFSPADVSLSDLGNCDDLLAYIS</sequence>
<evidence type="ECO:0000256" key="1">
    <source>
        <dbReference type="ARBA" id="ARBA00004123"/>
    </source>
</evidence>
<keyword evidence="8 12" id="KW-0804">Transcription</keyword>
<dbReference type="SUPFAM" id="SSF57716">
    <property type="entry name" value="Glucocorticoid receptor-like (DNA-binding domain)"/>
    <property type="match status" value="1"/>
</dbReference>
<feature type="domain" description="NR LBD" evidence="15">
    <location>
        <begin position="152"/>
        <end position="420"/>
    </location>
</feature>
<gene>
    <name evidence="16" type="ORF">WR25_20852</name>
</gene>
<dbReference type="Pfam" id="PF00105">
    <property type="entry name" value="zf-C4"/>
    <property type="match status" value="1"/>
</dbReference>
<dbReference type="GO" id="GO:0000978">
    <property type="term" value="F:RNA polymerase II cis-regulatory region sequence-specific DNA binding"/>
    <property type="evidence" value="ECO:0007669"/>
    <property type="project" value="InterPro"/>
</dbReference>
<reference evidence="16 17" key="1">
    <citation type="journal article" date="2017" name="Curr. Biol.">
        <title>Genome architecture and evolution of a unichromosomal asexual nematode.</title>
        <authorList>
            <person name="Fradin H."/>
            <person name="Zegar C."/>
            <person name="Gutwein M."/>
            <person name="Lucas J."/>
            <person name="Kovtun M."/>
            <person name="Corcoran D."/>
            <person name="Baugh L.R."/>
            <person name="Kiontke K."/>
            <person name="Gunsalus K."/>
            <person name="Fitch D.H."/>
            <person name="Piano F."/>
        </authorList>
    </citation>
    <scope>NUCLEOTIDE SEQUENCE [LARGE SCALE GENOMIC DNA]</scope>
    <source>
        <strain evidence="16">PF1309</strain>
    </source>
</reference>
<keyword evidence="5 12" id="KW-0862">Zinc</keyword>
<evidence type="ECO:0000256" key="4">
    <source>
        <dbReference type="ARBA" id="ARBA00022771"/>
    </source>
</evidence>
<dbReference type="PANTHER" id="PTHR47519:SF1">
    <property type="entry name" value="NUCLEAR HORMONE RECEPTOR FAMILY MEMBER NHR-31"/>
    <property type="match status" value="1"/>
</dbReference>
<comment type="function">
    <text evidence="11">Orphan nuclear receptor.</text>
</comment>
<evidence type="ECO:0000256" key="9">
    <source>
        <dbReference type="ARBA" id="ARBA00023170"/>
    </source>
</evidence>
<feature type="region of interest" description="Disordered" evidence="13">
    <location>
        <begin position="469"/>
        <end position="499"/>
    </location>
</feature>
<dbReference type="AlphaFoldDB" id="A0A2A2JPW9"/>
<evidence type="ECO:0000313" key="16">
    <source>
        <dbReference type="EMBL" id="PAV63589.1"/>
    </source>
</evidence>
<evidence type="ECO:0000256" key="3">
    <source>
        <dbReference type="ARBA" id="ARBA00022723"/>
    </source>
</evidence>
<dbReference type="SMART" id="SM00430">
    <property type="entry name" value="HOLI"/>
    <property type="match status" value="1"/>
</dbReference>
<dbReference type="Proteomes" id="UP000218231">
    <property type="component" value="Unassembled WGS sequence"/>
</dbReference>
<feature type="domain" description="Nuclear receptor" evidence="14">
    <location>
        <begin position="36"/>
        <end position="111"/>
    </location>
</feature>
<dbReference type="InterPro" id="IPR000536">
    <property type="entry name" value="Nucl_hrmn_rcpt_lig-bd"/>
</dbReference>
<dbReference type="InterPro" id="IPR049636">
    <property type="entry name" value="HNF4-like_DBD"/>
</dbReference>
<keyword evidence="9 12" id="KW-0675">Receptor</keyword>
<evidence type="ECO:0000259" key="14">
    <source>
        <dbReference type="PROSITE" id="PS51030"/>
    </source>
</evidence>
<evidence type="ECO:0000256" key="6">
    <source>
        <dbReference type="ARBA" id="ARBA00023015"/>
    </source>
</evidence>
<dbReference type="GO" id="GO:0008270">
    <property type="term" value="F:zinc ion binding"/>
    <property type="evidence" value="ECO:0007669"/>
    <property type="project" value="UniProtKB-KW"/>
</dbReference>
<evidence type="ECO:0000313" key="17">
    <source>
        <dbReference type="Proteomes" id="UP000218231"/>
    </source>
</evidence>
<name>A0A2A2JPW9_9BILA</name>
<dbReference type="Gene3D" id="3.30.50.10">
    <property type="entry name" value="Erythroid Transcription Factor GATA-1, subunit A"/>
    <property type="match status" value="1"/>
</dbReference>
<evidence type="ECO:0000256" key="10">
    <source>
        <dbReference type="ARBA" id="ARBA00023242"/>
    </source>
</evidence>
<dbReference type="Gene3D" id="1.10.565.10">
    <property type="entry name" value="Retinoid X Receptor"/>
    <property type="match status" value="1"/>
</dbReference>
<dbReference type="FunFam" id="3.30.50.10:FF:000030">
    <property type="entry name" value="Nuclear Hormone Receptor family"/>
    <property type="match status" value="1"/>
</dbReference>
<keyword evidence="6 12" id="KW-0805">Transcription regulation</keyword>
<evidence type="ECO:0000256" key="12">
    <source>
        <dbReference type="RuleBase" id="RU004334"/>
    </source>
</evidence>
<evidence type="ECO:0000256" key="2">
    <source>
        <dbReference type="ARBA" id="ARBA00005993"/>
    </source>
</evidence>
<dbReference type="PROSITE" id="PS51843">
    <property type="entry name" value="NR_LBD"/>
    <property type="match status" value="1"/>
</dbReference>
<feature type="compositionally biased region" description="Low complexity" evidence="13">
    <location>
        <begin position="487"/>
        <end position="498"/>
    </location>
</feature>
<accession>A0A2A2JPW9</accession>
<dbReference type="GO" id="GO:0003700">
    <property type="term" value="F:DNA-binding transcription factor activity"/>
    <property type="evidence" value="ECO:0007669"/>
    <property type="project" value="InterPro"/>
</dbReference>
<dbReference type="SUPFAM" id="SSF48508">
    <property type="entry name" value="Nuclear receptor ligand-binding domain"/>
    <property type="match status" value="1"/>
</dbReference>
<comment type="caution">
    <text evidence="16">The sequence shown here is derived from an EMBL/GenBank/DDBJ whole genome shotgun (WGS) entry which is preliminary data.</text>
</comment>
<dbReference type="InterPro" id="IPR001723">
    <property type="entry name" value="Nuclear_hrmn_rcpt"/>
</dbReference>
<comment type="similarity">
    <text evidence="2 12">Belongs to the nuclear hormone receptor family.</text>
</comment>
<dbReference type="InterPro" id="IPR052496">
    <property type="entry name" value="Orphan_Nuclear_Rcpt"/>
</dbReference>
<proteinExistence type="inferred from homology"/>
<dbReference type="EMBL" id="LIAE01010300">
    <property type="protein sequence ID" value="PAV63589.1"/>
    <property type="molecule type" value="Genomic_DNA"/>
</dbReference>
<keyword evidence="10 12" id="KW-0539">Nucleus</keyword>
<dbReference type="PROSITE" id="PS51030">
    <property type="entry name" value="NUCLEAR_REC_DBD_2"/>
    <property type="match status" value="1"/>
</dbReference>
<evidence type="ECO:0000256" key="5">
    <source>
        <dbReference type="ARBA" id="ARBA00022833"/>
    </source>
</evidence>
<dbReference type="PRINTS" id="PR00047">
    <property type="entry name" value="STROIDFINGER"/>
</dbReference>
<feature type="compositionally biased region" description="Polar residues" evidence="13">
    <location>
        <begin position="469"/>
        <end position="481"/>
    </location>
</feature>
<dbReference type="InterPro" id="IPR001628">
    <property type="entry name" value="Znf_hrmn_rcpt"/>
</dbReference>